<dbReference type="GO" id="GO:0055088">
    <property type="term" value="P:lipid homeostasis"/>
    <property type="evidence" value="ECO:0007669"/>
    <property type="project" value="TreeGrafter"/>
</dbReference>
<proteinExistence type="predicted"/>
<dbReference type="Gene3D" id="3.40.1090.10">
    <property type="entry name" value="Cytosolic phospholipase A2 catalytic domain"/>
    <property type="match status" value="1"/>
</dbReference>
<accession>A0A7R8CVE4</accession>
<dbReference type="SUPFAM" id="SSF52151">
    <property type="entry name" value="FabD/lysophospholipase-like"/>
    <property type="match status" value="1"/>
</dbReference>
<sequence>MKPEERKVSRRELQNLSFAGCGFLGIYHVGVSAAMRQYAPDLIFNKISGASAGAMAAVCLIAGTPLREMANKILSACAICRSHVGGAFNPAFNISTIIEDSLTQILPENVHELQFCFKKELIEAVVASSFIPIFSGIMPYRYRGIRVIDGGFSVNAPKLDDGTITVSPFAGEYSICPKDSGRNKMLHRLYLTEIGHNISIENLGRIVKVLYPPSPAKSEEIRKNETEMESSSHLHKNGTTFEGDCIQCQKEIEDSKESVLPEQVTTNHVPYLRDEEKVFQLLENGLISLLNKISKIHEIPPEEADNKWYFACDVNVTQIGDQTSGKNMAELDSVDGAPTDDDKFLSLEITSVIENNDQNMIDNSDAIRFQADNLWNAVHAHASNTYVSSRKGSLAVTEILSTFNSKRNSKQTSRQPSRQLSRRSSICSDGELNGISTDPLNQIIDISENEKAVFDLHYQNPTGDLITVAMYDVPNPENEATELNPSLIQNRLLIEQKARSFMNSDTSCEYLSSNDDSNSYYSIHTNTAESLEDIVTSTNNIPLLHHTPYRTLPCRQHQVQRKVN</sequence>
<dbReference type="EMBL" id="HG994584">
    <property type="protein sequence ID" value="CAF2942771.1"/>
    <property type="molecule type" value="Genomic_DNA"/>
</dbReference>
<dbReference type="InterPro" id="IPR033562">
    <property type="entry name" value="PLPL"/>
</dbReference>
<feature type="active site" description="Nucleophile" evidence="1">
    <location>
        <position position="51"/>
    </location>
</feature>
<gene>
    <name evidence="4" type="ORF">LSAA_10888</name>
</gene>
<feature type="active site" description="Proton acceptor" evidence="1">
    <location>
        <position position="149"/>
    </location>
</feature>
<dbReference type="GO" id="GO:0005737">
    <property type="term" value="C:cytoplasm"/>
    <property type="evidence" value="ECO:0007669"/>
    <property type="project" value="TreeGrafter"/>
</dbReference>
<keyword evidence="1" id="KW-0443">Lipid metabolism</keyword>
<organism evidence="4 5">
    <name type="scientific">Lepeophtheirus salmonis</name>
    <name type="common">Salmon louse</name>
    <name type="synonym">Caligus salmonis</name>
    <dbReference type="NCBI Taxonomy" id="72036"/>
    <lineage>
        <taxon>Eukaryota</taxon>
        <taxon>Metazoa</taxon>
        <taxon>Ecdysozoa</taxon>
        <taxon>Arthropoda</taxon>
        <taxon>Crustacea</taxon>
        <taxon>Multicrustacea</taxon>
        <taxon>Hexanauplia</taxon>
        <taxon>Copepoda</taxon>
        <taxon>Siphonostomatoida</taxon>
        <taxon>Caligidae</taxon>
        <taxon>Lepeophtheirus</taxon>
    </lineage>
</organism>
<keyword evidence="1 4" id="KW-0378">Hydrolase</keyword>
<dbReference type="Pfam" id="PF01734">
    <property type="entry name" value="Patatin"/>
    <property type="match status" value="1"/>
</dbReference>
<keyword evidence="3" id="KW-1133">Transmembrane helix</keyword>
<feature type="short sequence motif" description="GXSXG" evidence="1">
    <location>
        <begin position="49"/>
        <end position="53"/>
    </location>
</feature>
<feature type="compositionally biased region" description="Low complexity" evidence="2">
    <location>
        <begin position="411"/>
        <end position="425"/>
    </location>
</feature>
<feature type="transmembrane region" description="Helical" evidence="3">
    <location>
        <begin position="16"/>
        <end position="35"/>
    </location>
</feature>
<keyword evidence="3" id="KW-0812">Transmembrane</keyword>
<dbReference type="OrthoDB" id="197155at2759"/>
<dbReference type="GO" id="GO:0004806">
    <property type="term" value="F:triacylglycerol lipase activity"/>
    <property type="evidence" value="ECO:0007669"/>
    <property type="project" value="UniProtKB-EC"/>
</dbReference>
<dbReference type="EC" id="3.1.1.3" evidence="4"/>
<keyword evidence="1" id="KW-0442">Lipid degradation</keyword>
<evidence type="ECO:0000256" key="2">
    <source>
        <dbReference type="SAM" id="MobiDB-lite"/>
    </source>
</evidence>
<protein>
    <submittedName>
        <fullName evidence="4">PNPLA2</fullName>
        <ecNumber evidence="4">3.1.1.3</ecNumber>
    </submittedName>
</protein>
<dbReference type="InterPro" id="IPR002641">
    <property type="entry name" value="PNPLA_dom"/>
</dbReference>
<dbReference type="GO" id="GO:0005811">
    <property type="term" value="C:lipid droplet"/>
    <property type="evidence" value="ECO:0007669"/>
    <property type="project" value="TreeGrafter"/>
</dbReference>
<dbReference type="PANTHER" id="PTHR12406:SF41">
    <property type="entry name" value="BRUMMER, ISOFORM B-RELATED"/>
    <property type="match status" value="1"/>
</dbReference>
<dbReference type="Proteomes" id="UP000675881">
    <property type="component" value="Chromosome 5"/>
</dbReference>
<keyword evidence="3" id="KW-0472">Membrane</keyword>
<evidence type="ECO:0000313" key="5">
    <source>
        <dbReference type="Proteomes" id="UP000675881"/>
    </source>
</evidence>
<keyword evidence="5" id="KW-1185">Reference proteome</keyword>
<name>A0A7R8CVE4_LEPSM</name>
<dbReference type="PROSITE" id="PS51635">
    <property type="entry name" value="PNPLA"/>
    <property type="match status" value="1"/>
</dbReference>
<feature type="region of interest" description="Disordered" evidence="2">
    <location>
        <begin position="405"/>
        <end position="433"/>
    </location>
</feature>
<evidence type="ECO:0000256" key="1">
    <source>
        <dbReference type="PROSITE-ProRule" id="PRU01161"/>
    </source>
</evidence>
<evidence type="ECO:0000256" key="3">
    <source>
        <dbReference type="SAM" id="Phobius"/>
    </source>
</evidence>
<dbReference type="PANTHER" id="PTHR12406">
    <property type="entry name" value="CALCIUM-INDEPENDENT PHOSPHOLIPASE A2 IPLA2 -RELATED"/>
    <property type="match status" value="1"/>
</dbReference>
<dbReference type="InterPro" id="IPR016035">
    <property type="entry name" value="Acyl_Trfase/lysoPLipase"/>
</dbReference>
<feature type="short sequence motif" description="GXGXXG" evidence="1">
    <location>
        <begin position="20"/>
        <end position="25"/>
    </location>
</feature>
<evidence type="ECO:0000313" key="4">
    <source>
        <dbReference type="EMBL" id="CAF2942771.1"/>
    </source>
</evidence>
<feature type="short sequence motif" description="DGA/G" evidence="1">
    <location>
        <begin position="149"/>
        <end position="151"/>
    </location>
</feature>
<dbReference type="GO" id="GO:0019433">
    <property type="term" value="P:triglyceride catabolic process"/>
    <property type="evidence" value="ECO:0007669"/>
    <property type="project" value="TreeGrafter"/>
</dbReference>
<dbReference type="GO" id="GO:0016020">
    <property type="term" value="C:membrane"/>
    <property type="evidence" value="ECO:0007669"/>
    <property type="project" value="TreeGrafter"/>
</dbReference>
<reference evidence="4" key="1">
    <citation type="submission" date="2021-02" db="EMBL/GenBank/DDBJ databases">
        <authorList>
            <person name="Bekaert M."/>
        </authorList>
    </citation>
    <scope>NUCLEOTIDE SEQUENCE</scope>
    <source>
        <strain evidence="4">IoA-00</strain>
    </source>
</reference>
<dbReference type="AlphaFoldDB" id="A0A7R8CVE4"/>